<keyword evidence="3" id="KW-1185">Reference proteome</keyword>
<dbReference type="GO" id="GO:0005634">
    <property type="term" value="C:nucleus"/>
    <property type="evidence" value="ECO:0007669"/>
    <property type="project" value="TreeGrafter"/>
</dbReference>
<protein>
    <recommendedName>
        <fullName evidence="1">PARP catalytic domain-containing protein</fullName>
    </recommendedName>
</protein>
<feature type="non-terminal residue" evidence="2">
    <location>
        <position position="300"/>
    </location>
</feature>
<name>A0A812MMV2_SYMPI</name>
<feature type="domain" description="PARP catalytic" evidence="1">
    <location>
        <begin position="100"/>
        <end position="263"/>
    </location>
</feature>
<reference evidence="2" key="1">
    <citation type="submission" date="2021-02" db="EMBL/GenBank/DDBJ databases">
        <authorList>
            <person name="Dougan E. K."/>
            <person name="Rhodes N."/>
            <person name="Thang M."/>
            <person name="Chan C."/>
        </authorList>
    </citation>
    <scope>NUCLEOTIDE SEQUENCE</scope>
</reference>
<evidence type="ECO:0000313" key="3">
    <source>
        <dbReference type="Proteomes" id="UP000649617"/>
    </source>
</evidence>
<dbReference type="AlphaFoldDB" id="A0A812MMV2"/>
<dbReference type="GO" id="GO:0003950">
    <property type="term" value="F:NAD+ poly-ADP-ribosyltransferase activity"/>
    <property type="evidence" value="ECO:0007669"/>
    <property type="project" value="InterPro"/>
</dbReference>
<dbReference type="Proteomes" id="UP000649617">
    <property type="component" value="Unassembled WGS sequence"/>
</dbReference>
<dbReference type="InterPro" id="IPR012317">
    <property type="entry name" value="Poly(ADP-ribose)pol_cat_dom"/>
</dbReference>
<organism evidence="2 3">
    <name type="scientific">Symbiodinium pilosum</name>
    <name type="common">Dinoflagellate</name>
    <dbReference type="NCBI Taxonomy" id="2952"/>
    <lineage>
        <taxon>Eukaryota</taxon>
        <taxon>Sar</taxon>
        <taxon>Alveolata</taxon>
        <taxon>Dinophyceae</taxon>
        <taxon>Suessiales</taxon>
        <taxon>Symbiodiniaceae</taxon>
        <taxon>Symbiodinium</taxon>
    </lineage>
</organism>
<gene>
    <name evidence="2" type="ORF">SPIL2461_LOCUS6131</name>
</gene>
<dbReference type="OrthoDB" id="6133115at2759"/>
<comment type="caution">
    <text evidence="2">The sequence shown here is derived from an EMBL/GenBank/DDBJ whole genome shotgun (WGS) entry which is preliminary data.</text>
</comment>
<proteinExistence type="predicted"/>
<sequence length="300" mass="33898">AGRVFTHAAQVERLHLTGLMPSTQDAQQAVADGLAAAERSSQLALDLDWEEDPEAAVAVKRLERKVAEREVQYPNEGWFKWEPTAEDMSSPQFYDVPEGSEEYNQVEQLMRDETGLGATKNVWHRVITKIERVVNPALWDNYYFTRQALKKKPRNKGSANELWVKHGTGKTDGRLICRGEVGIDKNYSRETNNMFGKATYTAENAKYCDQKNYCYDCPTTGTRQMLLCRFAAGTIAQMTDGTYDSTDSAEGKVHTRNLIKPPDHHDSVRGDVVPGSGFFALMSYRDYQIYPAYLVSFLAK</sequence>
<dbReference type="GO" id="GO:1990404">
    <property type="term" value="F:NAD+-protein mono-ADP-ribosyltransferase activity"/>
    <property type="evidence" value="ECO:0007669"/>
    <property type="project" value="TreeGrafter"/>
</dbReference>
<evidence type="ECO:0000259" key="1">
    <source>
        <dbReference type="Pfam" id="PF00644"/>
    </source>
</evidence>
<dbReference type="Gene3D" id="3.90.228.10">
    <property type="match status" value="1"/>
</dbReference>
<dbReference type="Pfam" id="PF00644">
    <property type="entry name" value="PARP"/>
    <property type="match status" value="1"/>
</dbReference>
<dbReference type="InterPro" id="IPR051712">
    <property type="entry name" value="ARTD-AVP"/>
</dbReference>
<dbReference type="PANTHER" id="PTHR45740:SF2">
    <property type="entry name" value="POLY [ADP-RIBOSE] POLYMERASE"/>
    <property type="match status" value="1"/>
</dbReference>
<evidence type="ECO:0000313" key="2">
    <source>
        <dbReference type="EMBL" id="CAE7275438.1"/>
    </source>
</evidence>
<dbReference type="EMBL" id="CAJNIZ010009043">
    <property type="protein sequence ID" value="CAE7275438.1"/>
    <property type="molecule type" value="Genomic_DNA"/>
</dbReference>
<accession>A0A812MMV2</accession>
<dbReference type="PANTHER" id="PTHR45740">
    <property type="entry name" value="POLY [ADP-RIBOSE] POLYMERASE"/>
    <property type="match status" value="1"/>
</dbReference>
<dbReference type="SUPFAM" id="SSF56399">
    <property type="entry name" value="ADP-ribosylation"/>
    <property type="match status" value="1"/>
</dbReference>